<dbReference type="SMART" id="SM00849">
    <property type="entry name" value="Lactamase_B"/>
    <property type="match status" value="1"/>
</dbReference>
<evidence type="ECO:0000256" key="4">
    <source>
        <dbReference type="ARBA" id="ARBA00033751"/>
    </source>
</evidence>
<dbReference type="Pfam" id="PF14863">
    <property type="entry name" value="Alkyl_sulf_dimr"/>
    <property type="match status" value="1"/>
</dbReference>
<dbReference type="Pfam" id="PF14864">
    <property type="entry name" value="Alkyl_sulf_C"/>
    <property type="match status" value="1"/>
</dbReference>
<proteinExistence type="inferred from homology"/>
<dbReference type="CDD" id="cd07710">
    <property type="entry name" value="arylsulfatase_Sdsa1-like_MBL-fold"/>
    <property type="match status" value="1"/>
</dbReference>
<dbReference type="Gene3D" id="1.25.40.880">
    <property type="entry name" value="Alkyl sulfatase, dimerisation domain"/>
    <property type="match status" value="1"/>
</dbReference>
<dbReference type="InterPro" id="IPR029228">
    <property type="entry name" value="Alkyl_sulf_dimr"/>
</dbReference>
<reference evidence="6 7" key="1">
    <citation type="journal article" date="2015" name="Genome Announc.">
        <title>Complete genome sequences for 35 biothreat assay-relevant bacillus species.</title>
        <authorList>
            <person name="Johnson S.L."/>
            <person name="Daligault H.E."/>
            <person name="Davenport K.W."/>
            <person name="Jaissle J."/>
            <person name="Frey K.G."/>
            <person name="Ladner J.T."/>
            <person name="Broomall S.M."/>
            <person name="Bishop-Lilly K.A."/>
            <person name="Bruce D.C."/>
            <person name="Gibbons H.S."/>
            <person name="Coyne S.R."/>
            <person name="Lo C.C."/>
            <person name="Meincke L."/>
            <person name="Munk A.C."/>
            <person name="Koroleva G.I."/>
            <person name="Rosenzweig C.N."/>
            <person name="Palacios G.F."/>
            <person name="Redden C.L."/>
            <person name="Minogue T.D."/>
            <person name="Chain P.S."/>
        </authorList>
    </citation>
    <scope>NUCLEOTIDE SEQUENCE [LARGE SCALE GENOMIC DNA]</scope>
    <source>
        <strain evidence="7">ATCC 14581 / DSM 32 / JCM 2506 / NBRC 15308 / NCIMB 9376 / NCTC 10342 / NRRL B-14308 / VKM B-512</strain>
    </source>
</reference>
<dbReference type="GO" id="GO:0018909">
    <property type="term" value="P:dodecyl sulfate metabolic process"/>
    <property type="evidence" value="ECO:0007669"/>
    <property type="project" value="InterPro"/>
</dbReference>
<feature type="domain" description="Metallo-beta-lactamase" evidence="5">
    <location>
        <begin position="114"/>
        <end position="339"/>
    </location>
</feature>
<gene>
    <name evidence="6" type="primary">sdsA1</name>
    <name evidence="6" type="ORF">BG04_4808</name>
</gene>
<dbReference type="RefSeq" id="WP_034651948.1">
    <property type="nucleotide sequence ID" value="NZ_BCVB01000004.1"/>
</dbReference>
<dbReference type="GO" id="GO:0046872">
    <property type="term" value="F:metal ion binding"/>
    <property type="evidence" value="ECO:0007669"/>
    <property type="project" value="UniProtKB-KW"/>
</dbReference>
<dbReference type="KEGG" id="bmeg:BG04_4808"/>
<dbReference type="Pfam" id="PF00753">
    <property type="entry name" value="Lactamase_B"/>
    <property type="match status" value="1"/>
</dbReference>
<dbReference type="GO" id="GO:0046983">
    <property type="term" value="F:protein dimerization activity"/>
    <property type="evidence" value="ECO:0007669"/>
    <property type="project" value="InterPro"/>
</dbReference>
<name>A0A0B6AMD6_PRIM2</name>
<dbReference type="Proteomes" id="UP000031829">
    <property type="component" value="Chromosome"/>
</dbReference>
<dbReference type="PANTHER" id="PTHR43223:SF1">
    <property type="entry name" value="ALKYL_ARYL-SULFATASE BDS1"/>
    <property type="match status" value="1"/>
</dbReference>
<comment type="similarity">
    <text evidence="4">Belongs to the metallo-beta-lactamase superfamily. Type III sulfatase family.</text>
</comment>
<dbReference type="PANTHER" id="PTHR43223">
    <property type="entry name" value="ALKYL/ARYL-SULFATASE"/>
    <property type="match status" value="1"/>
</dbReference>
<organism evidence="6 7">
    <name type="scientific">Priestia megaterium (strain ATCC 14581 / DSM 32 / CCUG 1817 / JCM 2506 / NBRC 15308 / NCIMB 9376 / NCTC 10342 / NRRL B-14308 / VKM B-512 / Ford 19)</name>
    <name type="common">Bacillus megaterium</name>
    <dbReference type="NCBI Taxonomy" id="1348623"/>
    <lineage>
        <taxon>Bacteria</taxon>
        <taxon>Bacillati</taxon>
        <taxon>Bacillota</taxon>
        <taxon>Bacilli</taxon>
        <taxon>Bacillales</taxon>
        <taxon>Bacillaceae</taxon>
        <taxon>Priestia</taxon>
    </lineage>
</organism>
<keyword evidence="2 6" id="KW-0378">Hydrolase</keyword>
<dbReference type="Gene3D" id="3.30.1050.10">
    <property type="entry name" value="SCP2 sterol-binding domain"/>
    <property type="match status" value="1"/>
</dbReference>
<evidence type="ECO:0000259" key="5">
    <source>
        <dbReference type="SMART" id="SM00849"/>
    </source>
</evidence>
<keyword evidence="1" id="KW-0479">Metal-binding</keyword>
<evidence type="ECO:0000313" key="6">
    <source>
        <dbReference type="EMBL" id="AJI22257.1"/>
    </source>
</evidence>
<dbReference type="InterPro" id="IPR036527">
    <property type="entry name" value="SCP2_sterol-bd_dom_sf"/>
</dbReference>
<dbReference type="HOGENOM" id="CLU_014655_1_0_9"/>
<dbReference type="InterPro" id="IPR029229">
    <property type="entry name" value="Alkyl_sulf_C"/>
</dbReference>
<evidence type="ECO:0000313" key="7">
    <source>
        <dbReference type="Proteomes" id="UP000031829"/>
    </source>
</evidence>
<dbReference type="InterPro" id="IPR052195">
    <property type="entry name" value="Bact_Alkyl/Aryl-Sulfatase"/>
</dbReference>
<dbReference type="InterPro" id="IPR044097">
    <property type="entry name" value="Bds1/SdsA1_MBL-fold"/>
</dbReference>
<dbReference type="FunFam" id="3.60.15.30:FF:000001">
    <property type="entry name" value="Alkyl/aryl-sulfatase BDS1"/>
    <property type="match status" value="1"/>
</dbReference>
<dbReference type="Gene3D" id="3.60.15.30">
    <property type="entry name" value="Metallo-beta-lactamase domain"/>
    <property type="match status" value="1"/>
</dbReference>
<evidence type="ECO:0000256" key="1">
    <source>
        <dbReference type="ARBA" id="ARBA00022723"/>
    </source>
</evidence>
<dbReference type="EMBL" id="CP009920">
    <property type="protein sequence ID" value="AJI22257.1"/>
    <property type="molecule type" value="Genomic_DNA"/>
</dbReference>
<evidence type="ECO:0000256" key="3">
    <source>
        <dbReference type="ARBA" id="ARBA00022833"/>
    </source>
</evidence>
<dbReference type="SUPFAM" id="SSF55718">
    <property type="entry name" value="SCP-like"/>
    <property type="match status" value="1"/>
</dbReference>
<keyword evidence="3" id="KW-0862">Zinc</keyword>
<dbReference type="GeneID" id="93642796"/>
<evidence type="ECO:0000256" key="2">
    <source>
        <dbReference type="ARBA" id="ARBA00022801"/>
    </source>
</evidence>
<dbReference type="InterPro" id="IPR001279">
    <property type="entry name" value="Metallo-B-lactamas"/>
</dbReference>
<accession>A0A0B6AMD6</accession>
<dbReference type="GO" id="GO:0018741">
    <property type="term" value="F:linear primary-alkylsulfatase activity"/>
    <property type="evidence" value="ECO:0007669"/>
    <property type="project" value="InterPro"/>
</dbReference>
<dbReference type="InterPro" id="IPR038536">
    <property type="entry name" value="Alkyl/aryl-sulf_dimr_sf"/>
</dbReference>
<protein>
    <submittedName>
        <fullName evidence="6">SDS hydrolase SdsA1</fullName>
    </submittedName>
</protein>
<dbReference type="InterPro" id="IPR036866">
    <property type="entry name" value="RibonucZ/Hydroxyglut_hydro"/>
</dbReference>
<dbReference type="AlphaFoldDB" id="A0A0B6AMD6"/>
<sequence>MLFDYEQELTIHRKDATQKTAATNADTYKNIDWEQVKSEKNLADYQALVRVPFPLIFKKNQLYPVWNLRKYAFLFEQSTPATVHPKLWEQGKLNVQAGLYQVTENIFQVRGFDMANITFVKGKTGWIVIDCLTSRETAEEALKLVNQNCGKRPVRAVIFSHSHIDHYGGVLGVLPDSTQNKTSKVYAPAGFMDAVIDENVTAATAMTRRSQYMYGIQLRRDEKGLIDNGIGKEISFGTITLIKGIEEIHPSEHHSYVSKKIDGVSFQFQLTPGTEAPAEMNIYIPSEKSLCIAENCTATQHNLYTLRGAKVRDAAAWARYLQQAIDLFGQELTTVFGVHNWPRFGNESSITYIENQRDVYQYIHDQTLRLMNQGYTIDHVGRMMKLPEILSHEWYTNGFYGTVNHNAKAVYQRYMGWYNSNPVDLNKLFPEESAKKYVEYMGGADNIVKKAQRCFQQGDYQWVAEVTKQVIYADPHHVKAKLLCADALEQLGYIAESGPWRNEYLTGAKELRLGNIPLPANIITKEVWDTLPLKNILELFSIRVDGLKAGGCNYRLLFVIPDRNEVALTELKHGIFRYLGDTRKKAEVTVTMWQDTLYRLTTTNDHSYSSVIFVQGNKSKWDFFLSCQDSIDPNFNIVTPVSKK</sequence>
<dbReference type="SUPFAM" id="SSF56281">
    <property type="entry name" value="Metallo-hydrolase/oxidoreductase"/>
    <property type="match status" value="1"/>
</dbReference>